<dbReference type="InterPro" id="IPR036691">
    <property type="entry name" value="Endo/exonu/phosph_ase_sf"/>
</dbReference>
<dbReference type="Pfam" id="PF00078">
    <property type="entry name" value="RVT_1"/>
    <property type="match status" value="1"/>
</dbReference>
<dbReference type="InterPro" id="IPR005135">
    <property type="entry name" value="Endo/exonuclease/phosphatase"/>
</dbReference>
<dbReference type="CDD" id="cd01650">
    <property type="entry name" value="RT_nLTR_like"/>
    <property type="match status" value="1"/>
</dbReference>
<sequence length="1085" mass="123378">MSRRLIAWNVRGIGNCDKRARIKRLLQMKRPSIVGLTETKWDLCDQRLVVSVSGCRNVDWVAKNSVNSSGGILIYWSTNLYRKIDVWEGSFCLATTLEDLTSNRQFSVLIVYGPHDRDSKMIFLNEVAEFCSSASVPFCIAGDFNLVRSHDDYTGAARSTEMMLAFNETISEAALIELPLSGARFTFSNLHESPTFSRIDRAFICTDFDCLLGNCRLSALERVESDHCPIMIEWGFEERLHRYWKFENMWFLDESFIANTSEWWNCQPRGVGDLFLFGQRLRMLKEKIRKWNKEEFRKVDVRIAEILAEIKMLDGKEEDGPISVEDRSRRDTLKYDLDKVLLMEEVAWRQKSRENWLKVGDMNSRYFHGVVNHNRRRNFISSLKFNGTPVEGQSALKAAFVEHYSAVFKEEKKVRPFPASYGGVTISDCERNSLVRQFSEEEIWMAVRKCRGDKAPGPDGFSLEFFKKCWDVIKSDMLKAFEDFFIKGELPICIAHSFLCLIPKKESVIEVKDLRPISLIGSVNKIISKVLTERLKPIMSKLISGNQFSGIRGRQIHEASLIANELVDSRRKSGKPGLIFKLDIEKAFDNVNWECLVKIMASFGFPPAFQRWIHGLVSSAHLSVLVNGEAAGFFKIGKGLRQGDPMSPFLFNLVMDVLSMMLERLRVAGLITGFCMDEGNRRGEVTHLLYANDTIIFCDADEDQVMNILATIICFQTVTGLRINVEKSKMHPIGSVDNPDRLAAMFGCGWSYLPTVYLGLPLGASPNSVSVWNPVLTRFQSRLEGWRGKFLSLGGRLTLASSVLSSQPLFLGSICKAPKSVIGKMEKSLRRFIWSGVQDKGRYHLVNWQLCKALKKEGGLGILDMASMNSALLSKWLWKFATEKEAWWRKMISIKFPNPSSLWKAGQIDGRIGCSLWKSIAKEESCFWKFAVVDPGGGAWVSFWQDRWNHGMTLGESFPRVAAASALPQGWVSEFVSFSSERGVSWNLPLILSLRGGLKERGVIYWISCQTFLLVRFHVVLAGLCGRRVQELASLYAQCTNACVARSFREWRISRSSQYGDRRFLRKLMDLLGCSFIIALLPMTI</sequence>
<organism evidence="2 3">
    <name type="scientific">Linum tenue</name>
    <dbReference type="NCBI Taxonomy" id="586396"/>
    <lineage>
        <taxon>Eukaryota</taxon>
        <taxon>Viridiplantae</taxon>
        <taxon>Streptophyta</taxon>
        <taxon>Embryophyta</taxon>
        <taxon>Tracheophyta</taxon>
        <taxon>Spermatophyta</taxon>
        <taxon>Magnoliopsida</taxon>
        <taxon>eudicotyledons</taxon>
        <taxon>Gunneridae</taxon>
        <taxon>Pentapetalae</taxon>
        <taxon>rosids</taxon>
        <taxon>fabids</taxon>
        <taxon>Malpighiales</taxon>
        <taxon>Linaceae</taxon>
        <taxon>Linum</taxon>
    </lineage>
</organism>
<name>A0AAV0RF27_9ROSI</name>
<reference evidence="2" key="1">
    <citation type="submission" date="2022-08" db="EMBL/GenBank/DDBJ databases">
        <authorList>
            <person name="Gutierrez-Valencia J."/>
        </authorList>
    </citation>
    <scope>NUCLEOTIDE SEQUENCE</scope>
</reference>
<dbReference type="Pfam" id="PF03372">
    <property type="entry name" value="Exo_endo_phos"/>
    <property type="match status" value="1"/>
</dbReference>
<dbReference type="PANTHER" id="PTHR33116">
    <property type="entry name" value="REVERSE TRANSCRIPTASE ZINC-BINDING DOMAIN-CONTAINING PROTEIN-RELATED-RELATED"/>
    <property type="match status" value="1"/>
</dbReference>
<dbReference type="PANTHER" id="PTHR33116:SF78">
    <property type="entry name" value="OS12G0587133 PROTEIN"/>
    <property type="match status" value="1"/>
</dbReference>
<dbReference type="Gene3D" id="3.60.10.10">
    <property type="entry name" value="Endonuclease/exonuclease/phosphatase"/>
    <property type="match status" value="1"/>
</dbReference>
<dbReference type="SUPFAM" id="SSF56219">
    <property type="entry name" value="DNase I-like"/>
    <property type="match status" value="1"/>
</dbReference>
<evidence type="ECO:0000313" key="2">
    <source>
        <dbReference type="EMBL" id="CAI0556240.1"/>
    </source>
</evidence>
<dbReference type="PROSITE" id="PS50878">
    <property type="entry name" value="RT_POL"/>
    <property type="match status" value="1"/>
</dbReference>
<dbReference type="SUPFAM" id="SSF56672">
    <property type="entry name" value="DNA/RNA polymerases"/>
    <property type="match status" value="1"/>
</dbReference>
<evidence type="ECO:0000259" key="1">
    <source>
        <dbReference type="PROSITE" id="PS50878"/>
    </source>
</evidence>
<proteinExistence type="predicted"/>
<keyword evidence="3" id="KW-1185">Reference proteome</keyword>
<dbReference type="Proteomes" id="UP001154282">
    <property type="component" value="Unassembled WGS sequence"/>
</dbReference>
<dbReference type="AlphaFoldDB" id="A0AAV0RF27"/>
<protein>
    <recommendedName>
        <fullName evidence="1">Reverse transcriptase domain-containing protein</fullName>
    </recommendedName>
</protein>
<dbReference type="InterPro" id="IPR043502">
    <property type="entry name" value="DNA/RNA_pol_sf"/>
</dbReference>
<comment type="caution">
    <text evidence="2">The sequence shown here is derived from an EMBL/GenBank/DDBJ whole genome shotgun (WGS) entry which is preliminary data.</text>
</comment>
<gene>
    <name evidence="2" type="ORF">LITE_LOCUS47894</name>
</gene>
<dbReference type="InterPro" id="IPR000477">
    <property type="entry name" value="RT_dom"/>
</dbReference>
<feature type="domain" description="Reverse transcriptase" evidence="1">
    <location>
        <begin position="483"/>
        <end position="762"/>
    </location>
</feature>
<evidence type="ECO:0000313" key="3">
    <source>
        <dbReference type="Proteomes" id="UP001154282"/>
    </source>
</evidence>
<accession>A0AAV0RF27</accession>
<dbReference type="EMBL" id="CAMGYJ010000010">
    <property type="protein sequence ID" value="CAI0556240.1"/>
    <property type="molecule type" value="Genomic_DNA"/>
</dbReference>
<dbReference type="GO" id="GO:0003824">
    <property type="term" value="F:catalytic activity"/>
    <property type="evidence" value="ECO:0007669"/>
    <property type="project" value="InterPro"/>
</dbReference>